<dbReference type="InterPro" id="IPR029069">
    <property type="entry name" value="HotDog_dom_sf"/>
</dbReference>
<feature type="region of interest" description="Disordered" evidence="1">
    <location>
        <begin position="241"/>
        <end position="265"/>
    </location>
</feature>
<dbReference type="Gene3D" id="3.10.129.10">
    <property type="entry name" value="Hotdog Thioesterase"/>
    <property type="match status" value="1"/>
</dbReference>
<organism evidence="2 3">
    <name type="scientific">Nocardia asteroides NBRC 15531</name>
    <dbReference type="NCBI Taxonomy" id="1110697"/>
    <lineage>
        <taxon>Bacteria</taxon>
        <taxon>Bacillati</taxon>
        <taxon>Actinomycetota</taxon>
        <taxon>Actinomycetes</taxon>
        <taxon>Mycobacteriales</taxon>
        <taxon>Nocardiaceae</taxon>
        <taxon>Nocardia</taxon>
    </lineage>
</organism>
<reference evidence="2 3" key="1">
    <citation type="journal article" date="2014" name="BMC Genomics">
        <title>Genome based analysis of type-I polyketide synthase and nonribosomal peptide synthetase gene clusters in seven strains of five representative Nocardia species.</title>
        <authorList>
            <person name="Komaki H."/>
            <person name="Ichikawa N."/>
            <person name="Hosoyama A."/>
            <person name="Takahashi-Nakaguchi A."/>
            <person name="Matsuzawa T."/>
            <person name="Suzuki K."/>
            <person name="Fujita N."/>
            <person name="Gonoi T."/>
        </authorList>
    </citation>
    <scope>NUCLEOTIDE SEQUENCE [LARGE SCALE GENOMIC DNA]</scope>
    <source>
        <strain evidence="2 3">NBRC 15531</strain>
    </source>
</reference>
<evidence type="ECO:0000313" key="3">
    <source>
        <dbReference type="Proteomes" id="UP000017048"/>
    </source>
</evidence>
<keyword evidence="3" id="KW-1185">Reference proteome</keyword>
<dbReference type="GeneID" id="91518358"/>
<name>U5ECK4_NOCAS</name>
<evidence type="ECO:0008006" key="4">
    <source>
        <dbReference type="Google" id="ProtNLM"/>
    </source>
</evidence>
<dbReference type="STRING" id="1824.SAMN05444423_108135"/>
<dbReference type="SUPFAM" id="SSF54637">
    <property type="entry name" value="Thioesterase/thiol ester dehydrase-isomerase"/>
    <property type="match status" value="1"/>
</dbReference>
<comment type="caution">
    <text evidence="2">The sequence shown here is derived from an EMBL/GenBank/DDBJ whole genome shotgun (WGS) entry which is preliminary data.</text>
</comment>
<gene>
    <name evidence="2" type="ORF">NCAST_21_01130</name>
</gene>
<dbReference type="RefSeq" id="WP_019047771.1">
    <property type="nucleotide sequence ID" value="NZ_BAFO02000021.1"/>
</dbReference>
<proteinExistence type="predicted"/>
<dbReference type="AlphaFoldDB" id="U5ECK4"/>
<dbReference type="eggNOG" id="COG2050">
    <property type="taxonomic scope" value="Bacteria"/>
</dbReference>
<evidence type="ECO:0000313" key="2">
    <source>
        <dbReference type="EMBL" id="GAD84163.1"/>
    </source>
</evidence>
<dbReference type="Proteomes" id="UP000017048">
    <property type="component" value="Unassembled WGS sequence"/>
</dbReference>
<accession>U5ECK4</accession>
<protein>
    <recommendedName>
        <fullName evidence="4">Thioesterase domain-containing protein</fullName>
    </recommendedName>
</protein>
<sequence length="265" mass="27487">MIQTETVTIPDPVHGYPQVAFGGYVAGLLARRSGAETVRVDFRRAVPVATPLLLPAAEPGHATLTDADETLLARALPATLELTAPPAPSWSAAERATAAALASPKRQVTDCYGCGVECAPGHGLRLFTWPVPNRPVVAGAWIPDAGLAGDDGDLPPEIVWSALDCPGGFAAWMFQDMALGAVTAALTARQRRPVTAGAEHVVHGWAIRGEGRKHTVGVAISTRGGELCALAEALWVVPRDAAAAPSETPRRHPAADIVGSRSGTA</sequence>
<dbReference type="EMBL" id="BAFO02000021">
    <property type="protein sequence ID" value="GAD84163.1"/>
    <property type="molecule type" value="Genomic_DNA"/>
</dbReference>
<evidence type="ECO:0000256" key="1">
    <source>
        <dbReference type="SAM" id="MobiDB-lite"/>
    </source>
</evidence>